<keyword evidence="3" id="KW-1185">Reference proteome</keyword>
<evidence type="ECO:0000313" key="2">
    <source>
        <dbReference type="EMBL" id="QMV41260.1"/>
    </source>
</evidence>
<proteinExistence type="predicted"/>
<accession>A0A7G5BWC6</accession>
<gene>
    <name evidence="2" type="ORF">FPL14_08675</name>
</gene>
<dbReference type="KEGG" id="cchl:FPL14_08675"/>
<dbReference type="EMBL" id="CP041969">
    <property type="protein sequence ID" value="QMV41260.1"/>
    <property type="molecule type" value="Genomic_DNA"/>
</dbReference>
<evidence type="ECO:0000313" key="3">
    <source>
        <dbReference type="Proteomes" id="UP000515679"/>
    </source>
</evidence>
<dbReference type="RefSeq" id="WP_182302618.1">
    <property type="nucleotide sequence ID" value="NZ_CP041969.1"/>
</dbReference>
<dbReference type="Proteomes" id="UP000515679">
    <property type="component" value="Chromosome"/>
</dbReference>
<protein>
    <submittedName>
        <fullName evidence="2">Uncharacterized protein</fullName>
    </submittedName>
</protein>
<sequence>MNITTDEEHYGDALERALRLIEVPSGYSLTNVRSAYQNDDEAWIYRYEKSSGENGGLGGEHYSFVIRKSDDKLLGSTWLDSRLSVPPLPNKTITEQTARRNDRR</sequence>
<dbReference type="AlphaFoldDB" id="A0A7G5BWC6"/>
<feature type="region of interest" description="Disordered" evidence="1">
    <location>
        <begin position="85"/>
        <end position="104"/>
    </location>
</feature>
<name>A0A7G5BWC6_9BACL</name>
<evidence type="ECO:0000256" key="1">
    <source>
        <dbReference type="SAM" id="MobiDB-lite"/>
    </source>
</evidence>
<reference evidence="2 3" key="1">
    <citation type="submission" date="2019-07" db="EMBL/GenBank/DDBJ databases">
        <authorList>
            <person name="Kim J.K."/>
            <person name="Cheong H.-M."/>
            <person name="Choi Y."/>
            <person name="Hwang K.J."/>
            <person name="Lee S."/>
            <person name="Choi C."/>
        </authorList>
    </citation>
    <scope>NUCLEOTIDE SEQUENCE [LARGE SCALE GENOMIC DNA]</scope>
    <source>
        <strain evidence="2 3">KS 22</strain>
    </source>
</reference>
<organism evidence="2 3">
    <name type="scientific">Cohnella cholangitidis</name>
    <dbReference type="NCBI Taxonomy" id="2598458"/>
    <lineage>
        <taxon>Bacteria</taxon>
        <taxon>Bacillati</taxon>
        <taxon>Bacillota</taxon>
        <taxon>Bacilli</taxon>
        <taxon>Bacillales</taxon>
        <taxon>Paenibacillaceae</taxon>
        <taxon>Cohnella</taxon>
    </lineage>
</organism>